<evidence type="ECO:0000256" key="7">
    <source>
        <dbReference type="SAM" id="Phobius"/>
    </source>
</evidence>
<gene>
    <name evidence="9" type="ORF">ESCO_001456</name>
</gene>
<evidence type="ECO:0000256" key="5">
    <source>
        <dbReference type="ARBA" id="ARBA00038359"/>
    </source>
</evidence>
<evidence type="ECO:0000256" key="6">
    <source>
        <dbReference type="SAM" id="MobiDB-lite"/>
    </source>
</evidence>
<dbReference type="Pfam" id="PF20684">
    <property type="entry name" value="Fung_rhodopsin"/>
    <property type="match status" value="1"/>
</dbReference>
<dbReference type="InterPro" id="IPR049326">
    <property type="entry name" value="Rhodopsin_dom_fungi"/>
</dbReference>
<dbReference type="InterPro" id="IPR052337">
    <property type="entry name" value="SAT4-like"/>
</dbReference>
<sequence>MDVILNFPHLTPEQQQAVLDGPAMVPPNGTTPNLENPPNQNHTAAAYIGMIWAFFAQLHYGGYFVHQWDISFRNFQTAVYIAVTLPFIYSICMVFAKSAILCEWMHIFVPTGTRNLFFWLCTTMMTLNILLYSSGAIAEGLGCIPLDKTWKPWRPGKCIDKKVLDVTTAYFNLALDLLILLLPQRVIWRLQMTRSKKIGVSVIFSVGILTIVCAAGRVWSNTVLPYVDQNGDTNYGFAALYLWGFAETTCVLVVFSVTALPKAFSDSWIGSRILKSFRGSSYKGFGSSESSDGSKPQEPNRDTDQHSQTGLTMLDPSKEKGEIGYSLSSGQERGGICRHTKIETKQDTGNSLLML</sequence>
<evidence type="ECO:0000256" key="1">
    <source>
        <dbReference type="ARBA" id="ARBA00004141"/>
    </source>
</evidence>
<dbReference type="STRING" id="150374.A0A0M8MZ54"/>
<feature type="transmembrane region" description="Helical" evidence="7">
    <location>
        <begin position="116"/>
        <end position="138"/>
    </location>
</feature>
<comment type="similarity">
    <text evidence="5">Belongs to the SAT4 family.</text>
</comment>
<feature type="transmembrane region" description="Helical" evidence="7">
    <location>
        <begin position="198"/>
        <end position="220"/>
    </location>
</feature>
<dbReference type="EMBL" id="LGSR01000006">
    <property type="protein sequence ID" value="KOS22246.1"/>
    <property type="molecule type" value="Genomic_DNA"/>
</dbReference>
<accession>A0A0M8MZ54</accession>
<dbReference type="Proteomes" id="UP000053831">
    <property type="component" value="Unassembled WGS sequence"/>
</dbReference>
<feature type="transmembrane region" description="Helical" evidence="7">
    <location>
        <begin position="44"/>
        <end position="65"/>
    </location>
</feature>
<comment type="subcellular location">
    <subcellularLocation>
        <location evidence="1">Membrane</location>
        <topology evidence="1">Multi-pass membrane protein</topology>
    </subcellularLocation>
</comment>
<dbReference type="PANTHER" id="PTHR33048:SF160">
    <property type="entry name" value="SAT4 FAMILY MEMBRANE PROTEIN"/>
    <property type="match status" value="1"/>
</dbReference>
<feature type="transmembrane region" description="Helical" evidence="7">
    <location>
        <begin position="240"/>
        <end position="260"/>
    </location>
</feature>
<dbReference type="PANTHER" id="PTHR33048">
    <property type="entry name" value="PTH11-LIKE INTEGRAL MEMBRANE PROTEIN (AFU_ORTHOLOGUE AFUA_5G11245)"/>
    <property type="match status" value="1"/>
</dbReference>
<evidence type="ECO:0000313" key="9">
    <source>
        <dbReference type="EMBL" id="KOS22246.1"/>
    </source>
</evidence>
<evidence type="ECO:0000256" key="3">
    <source>
        <dbReference type="ARBA" id="ARBA00022989"/>
    </source>
</evidence>
<evidence type="ECO:0000259" key="8">
    <source>
        <dbReference type="Pfam" id="PF20684"/>
    </source>
</evidence>
<dbReference type="OrthoDB" id="10017208at2759"/>
<organism evidence="9 10">
    <name type="scientific">Escovopsis weberi</name>
    <dbReference type="NCBI Taxonomy" id="150374"/>
    <lineage>
        <taxon>Eukaryota</taxon>
        <taxon>Fungi</taxon>
        <taxon>Dikarya</taxon>
        <taxon>Ascomycota</taxon>
        <taxon>Pezizomycotina</taxon>
        <taxon>Sordariomycetes</taxon>
        <taxon>Hypocreomycetidae</taxon>
        <taxon>Hypocreales</taxon>
        <taxon>Hypocreaceae</taxon>
        <taxon>Escovopsis</taxon>
    </lineage>
</organism>
<evidence type="ECO:0000256" key="2">
    <source>
        <dbReference type="ARBA" id="ARBA00022692"/>
    </source>
</evidence>
<dbReference type="GO" id="GO:0016020">
    <property type="term" value="C:membrane"/>
    <property type="evidence" value="ECO:0007669"/>
    <property type="project" value="UniProtKB-SubCell"/>
</dbReference>
<keyword evidence="4 7" id="KW-0472">Membrane</keyword>
<feature type="transmembrane region" description="Helical" evidence="7">
    <location>
        <begin position="77"/>
        <end position="96"/>
    </location>
</feature>
<keyword evidence="2 7" id="KW-0812">Transmembrane</keyword>
<keyword evidence="3 7" id="KW-1133">Transmembrane helix</keyword>
<reference evidence="9 10" key="1">
    <citation type="submission" date="2015-07" db="EMBL/GenBank/DDBJ databases">
        <title>The genome of the fungus Escovopsis weberi, a specialized disease agent of ant agriculture.</title>
        <authorList>
            <person name="de Man T.J."/>
            <person name="Stajich J.E."/>
            <person name="Kubicek C.P."/>
            <person name="Chenthamara K."/>
            <person name="Atanasova L."/>
            <person name="Druzhinina I.S."/>
            <person name="Birnbaum S."/>
            <person name="Barribeau S.M."/>
            <person name="Teiling C."/>
            <person name="Suen G."/>
            <person name="Currie C."/>
            <person name="Gerardo N.M."/>
        </authorList>
    </citation>
    <scope>NUCLEOTIDE SEQUENCE [LARGE SCALE GENOMIC DNA]</scope>
</reference>
<dbReference type="AlphaFoldDB" id="A0A0M8MZ54"/>
<comment type="caution">
    <text evidence="9">The sequence shown here is derived from an EMBL/GenBank/DDBJ whole genome shotgun (WGS) entry which is preliminary data.</text>
</comment>
<keyword evidence="10" id="KW-1185">Reference proteome</keyword>
<evidence type="ECO:0000313" key="10">
    <source>
        <dbReference type="Proteomes" id="UP000053831"/>
    </source>
</evidence>
<proteinExistence type="inferred from homology"/>
<protein>
    <recommendedName>
        <fullName evidence="8">Rhodopsin domain-containing protein</fullName>
    </recommendedName>
</protein>
<name>A0A0M8MZ54_ESCWE</name>
<feature type="region of interest" description="Disordered" evidence="6">
    <location>
        <begin position="284"/>
        <end position="342"/>
    </location>
</feature>
<feature type="domain" description="Rhodopsin" evidence="8">
    <location>
        <begin position="52"/>
        <end position="262"/>
    </location>
</feature>
<evidence type="ECO:0000256" key="4">
    <source>
        <dbReference type="ARBA" id="ARBA00023136"/>
    </source>
</evidence>